<sequence length="116" mass="13111">MKILISVFCLFLISACVQPTSFNKGFAKDNKNITASKKQLEYSKDTLIIFFDATVGDQHLTQAIKDVKANIIYRYGMMNGMAIKIDEKANLEQCLNYFKSVKGVLSVEKDYVTIIN</sequence>
<protein>
    <recommendedName>
        <fullName evidence="4">Lipoprotein</fullName>
    </recommendedName>
</protein>
<evidence type="ECO:0000313" key="3">
    <source>
        <dbReference type="Proteomes" id="UP001221909"/>
    </source>
</evidence>
<accession>A0ABT5MMC1</accession>
<gene>
    <name evidence="2" type="ORF">PTQ27_02450</name>
</gene>
<proteinExistence type="predicted"/>
<evidence type="ECO:0000313" key="2">
    <source>
        <dbReference type="EMBL" id="MDD0823330.1"/>
    </source>
</evidence>
<dbReference type="PROSITE" id="PS51257">
    <property type="entry name" value="PROKAR_LIPOPROTEIN"/>
    <property type="match status" value="1"/>
</dbReference>
<keyword evidence="3" id="KW-1185">Reference proteome</keyword>
<evidence type="ECO:0000256" key="1">
    <source>
        <dbReference type="SAM" id="SignalP"/>
    </source>
</evidence>
<dbReference type="Proteomes" id="UP001221909">
    <property type="component" value="Unassembled WGS sequence"/>
</dbReference>
<keyword evidence="1" id="KW-0732">Signal</keyword>
<organism evidence="2 3">
    <name type="scientific">Mannheimia cairinae</name>
    <dbReference type="NCBI Taxonomy" id="3025936"/>
    <lineage>
        <taxon>Bacteria</taxon>
        <taxon>Pseudomonadati</taxon>
        <taxon>Pseudomonadota</taxon>
        <taxon>Gammaproteobacteria</taxon>
        <taxon>Pasteurellales</taxon>
        <taxon>Pasteurellaceae</taxon>
        <taxon>Mannheimia</taxon>
    </lineage>
</organism>
<reference evidence="2 3" key="1">
    <citation type="submission" date="2023-02" db="EMBL/GenBank/DDBJ databases">
        <title>Mannheimia cairiniae sp. nov., a novel species of Mannheimia obtained from moscovy ducks (Cairina moschata) and reclassification of Mannheimia ovis as heterotypic synonym of Mannheimia pernigra.</title>
        <authorList>
            <person name="Christensen H."/>
        </authorList>
    </citation>
    <scope>NUCLEOTIDE SEQUENCE [LARGE SCALE GENOMIC DNA]</scope>
    <source>
        <strain evidence="2 3">AT1</strain>
    </source>
</reference>
<feature type="chain" id="PRO_5045604242" description="Lipoprotein" evidence="1">
    <location>
        <begin position="20"/>
        <end position="116"/>
    </location>
</feature>
<comment type="caution">
    <text evidence="2">The sequence shown here is derived from an EMBL/GenBank/DDBJ whole genome shotgun (WGS) entry which is preliminary data.</text>
</comment>
<name>A0ABT5MMC1_9PAST</name>
<feature type="signal peptide" evidence="1">
    <location>
        <begin position="1"/>
        <end position="19"/>
    </location>
</feature>
<dbReference type="RefSeq" id="WP_273749639.1">
    <property type="nucleotide sequence ID" value="NZ_JAQSJE010000002.1"/>
</dbReference>
<dbReference type="EMBL" id="JAQSJE010000002">
    <property type="protein sequence ID" value="MDD0823330.1"/>
    <property type="molecule type" value="Genomic_DNA"/>
</dbReference>
<evidence type="ECO:0008006" key="4">
    <source>
        <dbReference type="Google" id="ProtNLM"/>
    </source>
</evidence>